<evidence type="ECO:0000313" key="1">
    <source>
        <dbReference type="EMBL" id="KAJ4155899.1"/>
    </source>
</evidence>
<protein>
    <submittedName>
        <fullName evidence="1">Uncharacterized protein</fullName>
    </submittedName>
</protein>
<dbReference type="GeneID" id="80888281"/>
<dbReference type="RefSeq" id="XP_056056023.1">
    <property type="nucleotide sequence ID" value="XM_056199148.1"/>
</dbReference>
<sequence>MRQAIFWNHMPCIVPCTDQTLLVKYHAAILFLFEHGTLKDLNYWLTPIIQIYRSSPREQLSHFDRKT</sequence>
<dbReference type="KEGG" id="amus:LMH87_001122"/>
<dbReference type="EMBL" id="JAJHUN010000007">
    <property type="protein sequence ID" value="KAJ4155899.1"/>
    <property type="molecule type" value="Genomic_DNA"/>
</dbReference>
<dbReference type="AlphaFoldDB" id="A0A9W8UPE1"/>
<gene>
    <name evidence="1" type="ORF">LMH87_001122</name>
</gene>
<dbReference type="Proteomes" id="UP001144673">
    <property type="component" value="Chromosome 6"/>
</dbReference>
<accession>A0A9W8UPE1</accession>
<evidence type="ECO:0000313" key="2">
    <source>
        <dbReference type="Proteomes" id="UP001144673"/>
    </source>
</evidence>
<comment type="caution">
    <text evidence="1">The sequence shown here is derived from an EMBL/GenBank/DDBJ whole genome shotgun (WGS) entry which is preliminary data.</text>
</comment>
<proteinExistence type="predicted"/>
<keyword evidence="2" id="KW-1185">Reference proteome</keyword>
<organism evidence="1 2">
    <name type="scientific">Akanthomyces muscarius</name>
    <name type="common">Entomopathogenic fungus</name>
    <name type="synonym">Lecanicillium muscarium</name>
    <dbReference type="NCBI Taxonomy" id="2231603"/>
    <lineage>
        <taxon>Eukaryota</taxon>
        <taxon>Fungi</taxon>
        <taxon>Dikarya</taxon>
        <taxon>Ascomycota</taxon>
        <taxon>Pezizomycotina</taxon>
        <taxon>Sordariomycetes</taxon>
        <taxon>Hypocreomycetidae</taxon>
        <taxon>Hypocreales</taxon>
        <taxon>Cordycipitaceae</taxon>
        <taxon>Akanthomyces</taxon>
    </lineage>
</organism>
<name>A0A9W8UPE1_AKAMU</name>
<reference evidence="1" key="1">
    <citation type="journal article" date="2023" name="Access Microbiol">
        <title>De-novo genome assembly for Akanthomyces muscarius, a biocontrol agent of insect agricultural pests.</title>
        <authorList>
            <person name="Erdos Z."/>
            <person name="Studholme D.J."/>
            <person name="Raymond B."/>
            <person name="Sharma M."/>
        </authorList>
    </citation>
    <scope>NUCLEOTIDE SEQUENCE</scope>
    <source>
        <strain evidence="1">Ve6</strain>
    </source>
</reference>